<dbReference type="Proteomes" id="UP001138921">
    <property type="component" value="Unassembled WGS sequence"/>
</dbReference>
<keyword evidence="13" id="KW-1185">Reference proteome</keyword>
<comment type="subunit">
    <text evidence="2">Homotetramer.</text>
</comment>
<evidence type="ECO:0000256" key="10">
    <source>
        <dbReference type="ARBA" id="ARBA00081288"/>
    </source>
</evidence>
<dbReference type="InterPro" id="IPR014063">
    <property type="entry name" value="Arsenate-R_ArsH"/>
</dbReference>
<proteinExistence type="inferred from homology"/>
<feature type="domain" description="NADPH-dependent FMN reductase-like" evidence="11">
    <location>
        <begin position="35"/>
        <end position="179"/>
    </location>
</feature>
<evidence type="ECO:0000256" key="3">
    <source>
        <dbReference type="ARBA" id="ARBA00022630"/>
    </source>
</evidence>
<dbReference type="Pfam" id="PF03358">
    <property type="entry name" value="FMN_red"/>
    <property type="match status" value="1"/>
</dbReference>
<evidence type="ECO:0000259" key="11">
    <source>
        <dbReference type="Pfam" id="PF03358"/>
    </source>
</evidence>
<evidence type="ECO:0000256" key="6">
    <source>
        <dbReference type="ARBA" id="ARBA00022857"/>
    </source>
</evidence>
<gene>
    <name evidence="12" type="primary">arsH</name>
    <name evidence="12" type="ORF">J1C56_31110</name>
</gene>
<evidence type="ECO:0000256" key="7">
    <source>
        <dbReference type="ARBA" id="ARBA00023002"/>
    </source>
</evidence>
<dbReference type="EMBL" id="JAFLWW010000015">
    <property type="protein sequence ID" value="MBT1159991.1"/>
    <property type="molecule type" value="Genomic_DNA"/>
</dbReference>
<reference evidence="12" key="2">
    <citation type="submission" date="2021-03" db="EMBL/GenBank/DDBJ databases">
        <authorList>
            <person name="Artuso I."/>
            <person name="Turrini P."/>
            <person name="Pirolo M."/>
            <person name="Lugli G.A."/>
            <person name="Ventura M."/>
            <person name="Visca P."/>
        </authorList>
    </citation>
    <scope>NUCLEOTIDE SEQUENCE</scope>
    <source>
        <strain evidence="12">LMG 26462</strain>
    </source>
</reference>
<comment type="caution">
    <text evidence="12">The sequence shown here is derived from an EMBL/GenBank/DDBJ whole genome shotgun (WGS) entry which is preliminary data.</text>
</comment>
<organism evidence="12 13">
    <name type="scientific">Aminobacter anthyllidis</name>
    <dbReference type="NCBI Taxonomy" id="1035067"/>
    <lineage>
        <taxon>Bacteria</taxon>
        <taxon>Pseudomonadati</taxon>
        <taxon>Pseudomonadota</taxon>
        <taxon>Alphaproteobacteria</taxon>
        <taxon>Hyphomicrobiales</taxon>
        <taxon>Phyllobacteriaceae</taxon>
        <taxon>Aminobacter</taxon>
    </lineage>
</organism>
<dbReference type="Gene3D" id="3.40.50.360">
    <property type="match status" value="1"/>
</dbReference>
<dbReference type="AlphaFoldDB" id="A0A9X1D920"/>
<dbReference type="SUPFAM" id="SSF52218">
    <property type="entry name" value="Flavoproteins"/>
    <property type="match status" value="1"/>
</dbReference>
<evidence type="ECO:0000313" key="12">
    <source>
        <dbReference type="EMBL" id="MBT1159991.1"/>
    </source>
</evidence>
<evidence type="ECO:0000256" key="2">
    <source>
        <dbReference type="ARBA" id="ARBA00011881"/>
    </source>
</evidence>
<dbReference type="GO" id="GO:0000166">
    <property type="term" value="F:nucleotide binding"/>
    <property type="evidence" value="ECO:0007669"/>
    <property type="project" value="UniProtKB-KW"/>
</dbReference>
<reference evidence="12" key="1">
    <citation type="journal article" date="2021" name="Microorganisms">
        <title>Phylogenomic Reconstruction and Metabolic Potential of the Genus Aminobacter.</title>
        <authorList>
            <person name="Artuso I."/>
            <person name="Turrini P."/>
            <person name="Pirolo M."/>
            <person name="Lugli G.A."/>
            <person name="Ventura M."/>
            <person name="Visca P."/>
        </authorList>
    </citation>
    <scope>NUCLEOTIDE SEQUENCE</scope>
    <source>
        <strain evidence="12">LMG 26462</strain>
    </source>
</reference>
<dbReference type="RefSeq" id="WP_214393778.1">
    <property type="nucleotide sequence ID" value="NZ_JAFLWW010000015.1"/>
</dbReference>
<name>A0A9X1D920_9HYPH</name>
<evidence type="ECO:0000256" key="4">
    <source>
        <dbReference type="ARBA" id="ARBA00022643"/>
    </source>
</evidence>
<dbReference type="GO" id="GO:0052873">
    <property type="term" value="F:FMN reductase (NADPH) activity"/>
    <property type="evidence" value="ECO:0007669"/>
    <property type="project" value="UniProtKB-ARBA"/>
</dbReference>
<dbReference type="InterPro" id="IPR005025">
    <property type="entry name" value="FMN_Rdtase-like_dom"/>
</dbReference>
<evidence type="ECO:0000256" key="1">
    <source>
        <dbReference type="ARBA" id="ARBA00001917"/>
    </source>
</evidence>
<sequence length="241" mass="27374">MPKETALLDLPNITPEALELPDHTRLSQPFSAHRPRILLLYGSLRERSYSRFLTQEAARLLEHFGAETRIFDPSGLPLPDGAPTDHPKVKELRELSLWSEGQVWSSPERHGAMSGVMKSQIDWIPLAVGSIRPTQGRTLAVMQVSGGSQSFNAVNQMRVLGRWMRMLTIPNQSSVAKAYQEFDPEGRMKPSSYYDRVVDVMEELVKFTLLTRDVSGYLTSRYSERKEDVEKLEARVKFKAI</sequence>
<keyword evidence="7" id="KW-0560">Oxidoreductase</keyword>
<keyword evidence="5" id="KW-0547">Nucleotide-binding</keyword>
<dbReference type="InterPro" id="IPR029039">
    <property type="entry name" value="Flavoprotein-like_sf"/>
</dbReference>
<protein>
    <recommendedName>
        <fullName evidence="9">NADPH-dependent FMN reductase ArsH</fullName>
    </recommendedName>
    <alternativeName>
        <fullName evidence="10">Arsenical resistance operon protein ArsH</fullName>
    </alternativeName>
</protein>
<evidence type="ECO:0000256" key="5">
    <source>
        <dbReference type="ARBA" id="ARBA00022741"/>
    </source>
</evidence>
<comment type="similarity">
    <text evidence="8">Belongs to the ArsH family.</text>
</comment>
<dbReference type="FunFam" id="3.40.50.360:FF:000027">
    <property type="entry name" value="Arsenical resistance protein ArsH"/>
    <property type="match status" value="1"/>
</dbReference>
<keyword evidence="6" id="KW-0521">NADP</keyword>
<evidence type="ECO:0000256" key="9">
    <source>
        <dbReference type="ARBA" id="ARBA00073853"/>
    </source>
</evidence>
<evidence type="ECO:0000256" key="8">
    <source>
        <dbReference type="ARBA" id="ARBA00060727"/>
    </source>
</evidence>
<comment type="cofactor">
    <cofactor evidence="1">
        <name>FMN</name>
        <dbReference type="ChEBI" id="CHEBI:58210"/>
    </cofactor>
</comment>
<dbReference type="GO" id="GO:0016655">
    <property type="term" value="F:oxidoreductase activity, acting on NAD(P)H, quinone or similar compound as acceptor"/>
    <property type="evidence" value="ECO:0007669"/>
    <property type="project" value="TreeGrafter"/>
</dbReference>
<accession>A0A9X1D920</accession>
<evidence type="ECO:0000313" key="13">
    <source>
        <dbReference type="Proteomes" id="UP001138921"/>
    </source>
</evidence>
<dbReference type="NCBIfam" id="TIGR02690">
    <property type="entry name" value="resist_ArsH"/>
    <property type="match status" value="1"/>
</dbReference>
<keyword evidence="4" id="KW-0288">FMN</keyword>
<dbReference type="PANTHER" id="PTHR43590:SF1">
    <property type="entry name" value="ARSENIC RESISTANCE PROTEIN ARSH (AFU_ORTHOLOGUE AFUA_5G15030)"/>
    <property type="match status" value="1"/>
</dbReference>
<keyword evidence="3" id="KW-0285">Flavoprotein</keyword>
<dbReference type="PANTHER" id="PTHR43590">
    <property type="entry name" value="ARSENIC RESISTANCE PROTEIN ARSH (AFU_ORTHOLOGUE AFUA_5G15030)"/>
    <property type="match status" value="1"/>
</dbReference>